<comment type="cofactor">
    <cofactor evidence="5">
        <name>Ca(2+)</name>
        <dbReference type="ChEBI" id="CHEBI:29108"/>
    </cofactor>
    <text evidence="5">Binds 2 calcium ions per subunit.</text>
</comment>
<comment type="similarity">
    <text evidence="1">Belongs to the paraoxonase family.</text>
</comment>
<organism evidence="6 7">
    <name type="scientific">Romanomermis culicivorax</name>
    <name type="common">Nematode worm</name>
    <dbReference type="NCBI Taxonomy" id="13658"/>
    <lineage>
        <taxon>Eukaryota</taxon>
        <taxon>Metazoa</taxon>
        <taxon>Ecdysozoa</taxon>
        <taxon>Nematoda</taxon>
        <taxon>Enoplea</taxon>
        <taxon>Dorylaimia</taxon>
        <taxon>Mermithida</taxon>
        <taxon>Mermithoidea</taxon>
        <taxon>Mermithidae</taxon>
        <taxon>Romanomermis</taxon>
    </lineage>
</organism>
<dbReference type="GO" id="GO:0046872">
    <property type="term" value="F:metal ion binding"/>
    <property type="evidence" value="ECO:0007669"/>
    <property type="project" value="UniProtKB-KW"/>
</dbReference>
<evidence type="ECO:0000256" key="4">
    <source>
        <dbReference type="ARBA" id="ARBA00023180"/>
    </source>
</evidence>
<dbReference type="Gene3D" id="2.120.10.30">
    <property type="entry name" value="TolB, C-terminal domain"/>
    <property type="match status" value="1"/>
</dbReference>
<dbReference type="PANTHER" id="PTHR11799:SF12">
    <property type="entry name" value="PARAOXONASE-RELATED"/>
    <property type="match status" value="1"/>
</dbReference>
<keyword evidence="5" id="KW-0479">Metal-binding</keyword>
<feature type="binding site" evidence="5">
    <location>
        <position position="58"/>
    </location>
    <ligand>
        <name>Ca(2+)</name>
        <dbReference type="ChEBI" id="CHEBI:29108"/>
        <label>1</label>
        <note>catalytic</note>
    </ligand>
</feature>
<evidence type="ECO:0000313" key="6">
    <source>
        <dbReference type="Proteomes" id="UP000887565"/>
    </source>
</evidence>
<dbReference type="WBParaSite" id="nRc.2.0.1.t24704-RA">
    <property type="protein sequence ID" value="nRc.2.0.1.t24704-RA"/>
    <property type="gene ID" value="nRc.2.0.1.g24704"/>
</dbReference>
<keyword evidence="3" id="KW-1015">Disulfide bond</keyword>
<evidence type="ECO:0000313" key="7">
    <source>
        <dbReference type="WBParaSite" id="nRc.2.0.1.t24704-RA"/>
    </source>
</evidence>
<dbReference type="PANTHER" id="PTHR11799">
    <property type="entry name" value="PARAOXONASE"/>
    <property type="match status" value="1"/>
</dbReference>
<proteinExistence type="inferred from homology"/>
<protein>
    <submittedName>
        <fullName evidence="7">Uncharacterized protein</fullName>
    </submittedName>
</protein>
<dbReference type="Proteomes" id="UP000887565">
    <property type="component" value="Unplaced"/>
</dbReference>
<dbReference type="SUPFAM" id="SSF63829">
    <property type="entry name" value="Calcium-dependent phosphotriesterase"/>
    <property type="match status" value="1"/>
</dbReference>
<evidence type="ECO:0000256" key="3">
    <source>
        <dbReference type="ARBA" id="ARBA00023157"/>
    </source>
</evidence>
<sequence>MQVKSTGRWYIISRRKYTKEEYVIFFRPKLILDYNKKIYDHVPGPCQKIDGIRFSVTDVELLPDGHAIISSGYHKTLIADAKKKRKGRLYAYDFSSVQNLNKTLKQAAVEIKLIFDATTTASNFNGQGRFNPVALSSFVSKNVINLYVINSIADYDSVECFIYDKNAKTATHMKTIKDGNIYSAYDIQAYGPDKFFLTNQFYFRSRFLNLVETYLLFNLGNLIHFDGKKSTIVDSRLTTPRGLAIDKNET</sequence>
<dbReference type="Pfam" id="PF01731">
    <property type="entry name" value="Arylesterase"/>
    <property type="match status" value="1"/>
</dbReference>
<keyword evidence="4" id="KW-0325">Glycoprotein</keyword>
<dbReference type="InterPro" id="IPR002640">
    <property type="entry name" value="Arylesterase"/>
</dbReference>
<accession>A0A915JET6</accession>
<dbReference type="AlphaFoldDB" id="A0A915JET6"/>
<keyword evidence="6" id="KW-1185">Reference proteome</keyword>
<reference evidence="7" key="1">
    <citation type="submission" date="2022-11" db="UniProtKB">
        <authorList>
            <consortium name="WormBaseParasite"/>
        </authorList>
    </citation>
    <scope>IDENTIFICATION</scope>
</reference>
<keyword evidence="5" id="KW-0106">Calcium</keyword>
<evidence type="ECO:0000256" key="1">
    <source>
        <dbReference type="ARBA" id="ARBA00008595"/>
    </source>
</evidence>
<dbReference type="InterPro" id="IPR011042">
    <property type="entry name" value="6-blade_b-propeller_TolB-like"/>
</dbReference>
<feature type="binding site" evidence="5">
    <location>
        <position position="186"/>
    </location>
    <ligand>
        <name>Ca(2+)</name>
        <dbReference type="ChEBI" id="CHEBI:29108"/>
        <label>1</label>
        <note>catalytic</note>
    </ligand>
</feature>
<evidence type="ECO:0000256" key="2">
    <source>
        <dbReference type="ARBA" id="ARBA00022801"/>
    </source>
</evidence>
<name>A0A915JET6_ROMCU</name>
<feature type="binding site" evidence="5">
    <location>
        <position position="135"/>
    </location>
    <ligand>
        <name>Ca(2+)</name>
        <dbReference type="ChEBI" id="CHEBI:29108"/>
        <label>1</label>
        <note>catalytic</note>
    </ligand>
</feature>
<evidence type="ECO:0000256" key="5">
    <source>
        <dbReference type="PIRSR" id="PIRSR602640-2"/>
    </source>
</evidence>
<dbReference type="GO" id="GO:0004064">
    <property type="term" value="F:arylesterase activity"/>
    <property type="evidence" value="ECO:0007669"/>
    <property type="project" value="InterPro"/>
</dbReference>
<keyword evidence="2" id="KW-0378">Hydrolase</keyword>
<dbReference type="InterPro" id="IPR051288">
    <property type="entry name" value="Serum_paraoxonase/arylesterase"/>
</dbReference>